<keyword evidence="3" id="KW-1185">Reference proteome</keyword>
<reference evidence="2 3" key="1">
    <citation type="journal article" date="2022" name="G3 (Bethesda)">
        <title>Whole-genome sequence and methylome profiling of the almond [Prunus dulcis (Mill.) D.A. Webb] cultivar 'Nonpareil'.</title>
        <authorList>
            <person name="D'Amico-Willman K.M."/>
            <person name="Ouma W.Z."/>
            <person name="Meulia T."/>
            <person name="Sideli G.M."/>
            <person name="Gradziel T.M."/>
            <person name="Fresnedo-Ramirez J."/>
        </authorList>
    </citation>
    <scope>NUCLEOTIDE SEQUENCE [LARGE SCALE GENOMIC DNA]</scope>
    <source>
        <strain evidence="2">Clone GOH B32 T37-40</strain>
    </source>
</reference>
<keyword evidence="1" id="KW-0812">Transmembrane</keyword>
<sequence length="140" mass="13926">MSRGAYVVLGGGHAEELGIMQDNSGTILLLCMILMSLSLISMVIFACGDDEGSSKKRYGGGGGGGGGIVGDGGAACGGGGGCGGGVADLCRRKEVHLHLQSSKKSIRAAGVAPLLQTRDAHNVFDEMPKPPGLGAASAVR</sequence>
<dbReference type="EMBL" id="JAJFAZ020000003">
    <property type="protein sequence ID" value="KAI5338075.1"/>
    <property type="molecule type" value="Genomic_DNA"/>
</dbReference>
<dbReference type="Proteomes" id="UP001054821">
    <property type="component" value="Chromosome 3"/>
</dbReference>
<name>A0AAD4W6Z0_PRUDU</name>
<evidence type="ECO:0000256" key="1">
    <source>
        <dbReference type="SAM" id="Phobius"/>
    </source>
</evidence>
<evidence type="ECO:0000313" key="3">
    <source>
        <dbReference type="Proteomes" id="UP001054821"/>
    </source>
</evidence>
<keyword evidence="1" id="KW-1133">Transmembrane helix</keyword>
<feature type="transmembrane region" description="Helical" evidence="1">
    <location>
        <begin position="27"/>
        <end position="47"/>
    </location>
</feature>
<protein>
    <submittedName>
        <fullName evidence="2">Uncharacterized protein</fullName>
    </submittedName>
</protein>
<gene>
    <name evidence="2" type="ORF">L3X38_017346</name>
</gene>
<comment type="caution">
    <text evidence="2">The sequence shown here is derived from an EMBL/GenBank/DDBJ whole genome shotgun (WGS) entry which is preliminary data.</text>
</comment>
<organism evidence="2 3">
    <name type="scientific">Prunus dulcis</name>
    <name type="common">Almond</name>
    <name type="synonym">Amygdalus dulcis</name>
    <dbReference type="NCBI Taxonomy" id="3755"/>
    <lineage>
        <taxon>Eukaryota</taxon>
        <taxon>Viridiplantae</taxon>
        <taxon>Streptophyta</taxon>
        <taxon>Embryophyta</taxon>
        <taxon>Tracheophyta</taxon>
        <taxon>Spermatophyta</taxon>
        <taxon>Magnoliopsida</taxon>
        <taxon>eudicotyledons</taxon>
        <taxon>Gunneridae</taxon>
        <taxon>Pentapetalae</taxon>
        <taxon>rosids</taxon>
        <taxon>fabids</taxon>
        <taxon>Rosales</taxon>
        <taxon>Rosaceae</taxon>
        <taxon>Amygdaloideae</taxon>
        <taxon>Amygdaleae</taxon>
        <taxon>Prunus</taxon>
    </lineage>
</organism>
<dbReference type="AlphaFoldDB" id="A0AAD4W6Z0"/>
<evidence type="ECO:0000313" key="2">
    <source>
        <dbReference type="EMBL" id="KAI5338075.1"/>
    </source>
</evidence>
<proteinExistence type="predicted"/>
<keyword evidence="1" id="KW-0472">Membrane</keyword>
<accession>A0AAD4W6Z0</accession>